<evidence type="ECO:0000313" key="1">
    <source>
        <dbReference type="EMBL" id="SCC21503.1"/>
    </source>
</evidence>
<dbReference type="EMBL" id="FMAQ01000010">
    <property type="protein sequence ID" value="SCC21503.1"/>
    <property type="molecule type" value="Genomic_DNA"/>
</dbReference>
<name>A0A1C4CR02_9GAMM</name>
<evidence type="ECO:0000313" key="2">
    <source>
        <dbReference type="Proteomes" id="UP000199670"/>
    </source>
</evidence>
<sequence length="188" mass="21671">MKYIHIIKFLMTHDLTFLKECWRVEFLKKSKFSWKHLLKKLIEKENTYIAWWRLASEMAKYGNKKQRKLAYKINKYLIVRYAVEIGLENTFIDVGFSITHYSSIVFYDNIRAGKNLSIRQNTTIGSKDEGACFILGDNVTIGANVCILGGKIKIGNNVVIGAMSFVNKDIPDNCTVYTQKTNTIIQNN</sequence>
<gene>
    <name evidence="1" type="ORF">GA0061081_11049</name>
</gene>
<dbReference type="GO" id="GO:0016740">
    <property type="term" value="F:transferase activity"/>
    <property type="evidence" value="ECO:0007669"/>
    <property type="project" value="UniProtKB-KW"/>
</dbReference>
<dbReference type="STRING" id="1798182.GA0061081_11049"/>
<organism evidence="1 2">
    <name type="scientific">Gilliamella bombicola</name>
    <dbReference type="NCBI Taxonomy" id="1798182"/>
    <lineage>
        <taxon>Bacteria</taxon>
        <taxon>Pseudomonadati</taxon>
        <taxon>Pseudomonadota</taxon>
        <taxon>Gammaproteobacteria</taxon>
        <taxon>Orbales</taxon>
        <taxon>Orbaceae</taxon>
        <taxon>Gilliamella</taxon>
    </lineage>
</organism>
<dbReference type="Gene3D" id="2.160.10.10">
    <property type="entry name" value="Hexapeptide repeat proteins"/>
    <property type="match status" value="1"/>
</dbReference>
<dbReference type="Proteomes" id="UP000199670">
    <property type="component" value="Unassembled WGS sequence"/>
</dbReference>
<accession>A0A1C4CR02</accession>
<dbReference type="AlphaFoldDB" id="A0A1C4CR02"/>
<reference evidence="2" key="1">
    <citation type="submission" date="2016-08" db="EMBL/GenBank/DDBJ databases">
        <authorList>
            <person name="Varghese N."/>
            <person name="Submissions Spin"/>
        </authorList>
    </citation>
    <scope>NUCLEOTIDE SEQUENCE [LARGE SCALE GENOMIC DNA]</scope>
    <source>
        <strain evidence="2">R-53248</strain>
    </source>
</reference>
<dbReference type="OrthoDB" id="7058950at2"/>
<keyword evidence="2" id="KW-1185">Reference proteome</keyword>
<proteinExistence type="predicted"/>
<dbReference type="RefSeq" id="WP_091349681.1">
    <property type="nucleotide sequence ID" value="NZ_FMAQ01000010.1"/>
</dbReference>
<dbReference type="PANTHER" id="PTHR42811">
    <property type="entry name" value="SERINE ACETYLTRANSFERASE"/>
    <property type="match status" value="1"/>
</dbReference>
<protein>
    <submittedName>
        <fullName evidence="1">Serine acetyltransferase</fullName>
    </submittedName>
</protein>
<dbReference type="InterPro" id="IPR011004">
    <property type="entry name" value="Trimer_LpxA-like_sf"/>
</dbReference>
<dbReference type="SUPFAM" id="SSF51161">
    <property type="entry name" value="Trimeric LpxA-like enzymes"/>
    <property type="match status" value="1"/>
</dbReference>
<keyword evidence="1" id="KW-0808">Transferase</keyword>